<keyword evidence="1 3" id="KW-0560">Oxidoreductase</keyword>
<dbReference type="InterPro" id="IPR029752">
    <property type="entry name" value="D-isomer_DH_CS1"/>
</dbReference>
<dbReference type="Proteomes" id="UP001501671">
    <property type="component" value="Unassembled WGS sequence"/>
</dbReference>
<protein>
    <submittedName>
        <fullName evidence="6">2-hydroxyacid dehydrogenase</fullName>
    </submittedName>
</protein>
<evidence type="ECO:0000256" key="1">
    <source>
        <dbReference type="ARBA" id="ARBA00023002"/>
    </source>
</evidence>
<dbReference type="PANTHER" id="PTHR10996">
    <property type="entry name" value="2-HYDROXYACID DEHYDROGENASE-RELATED"/>
    <property type="match status" value="1"/>
</dbReference>
<dbReference type="EMBL" id="BAABFO010000038">
    <property type="protein sequence ID" value="GAA4343440.1"/>
    <property type="molecule type" value="Genomic_DNA"/>
</dbReference>
<proteinExistence type="inferred from homology"/>
<evidence type="ECO:0000313" key="7">
    <source>
        <dbReference type="Proteomes" id="UP001501671"/>
    </source>
</evidence>
<feature type="domain" description="D-isomer specific 2-hydroxyacid dehydrogenase NAD-binding" evidence="5">
    <location>
        <begin position="108"/>
        <end position="282"/>
    </location>
</feature>
<dbReference type="SUPFAM" id="SSF52283">
    <property type="entry name" value="Formate/glycerate dehydrogenase catalytic domain-like"/>
    <property type="match status" value="1"/>
</dbReference>
<sequence>MMTTSESPPVALLAPMPPLLTKRLQESGFRVINAFEAAPEALLEVRAAVTRGSLDTGHAVFSRFPRLGLLCCWGVGYDGVDLAAARERGIQVSNSPGINAASVADLAIGLMISIMRALPVAERYLRAGQWQDAGVRLPAARGLTGGRVGIFGYGQVGRRVAARARALDMTIGCYTRRPPADDDVQAFPDLVSLAQWADVLVVAASADASTFHAVDARVLQALGPEGYLVNVSRGSVVDEAALCRVLDARQLAGVGSDVFEQEPQVSDALLKFPNAVLTPHVGGSTQSAQAALVETVVSNVTRFFSEGRPLYPVATGA</sequence>
<reference evidence="7" key="1">
    <citation type="journal article" date="2019" name="Int. J. Syst. Evol. Microbiol.">
        <title>The Global Catalogue of Microorganisms (GCM) 10K type strain sequencing project: providing services to taxonomists for standard genome sequencing and annotation.</title>
        <authorList>
            <consortium name="The Broad Institute Genomics Platform"/>
            <consortium name="The Broad Institute Genome Sequencing Center for Infectious Disease"/>
            <person name="Wu L."/>
            <person name="Ma J."/>
        </authorList>
    </citation>
    <scope>NUCLEOTIDE SEQUENCE [LARGE SCALE GENOMIC DNA]</scope>
    <source>
        <strain evidence="7">JCM 17666</strain>
    </source>
</reference>
<dbReference type="Pfam" id="PF02826">
    <property type="entry name" value="2-Hacid_dh_C"/>
    <property type="match status" value="1"/>
</dbReference>
<dbReference type="InterPro" id="IPR050223">
    <property type="entry name" value="D-isomer_2-hydroxyacid_DH"/>
</dbReference>
<keyword evidence="7" id="KW-1185">Reference proteome</keyword>
<evidence type="ECO:0000256" key="2">
    <source>
        <dbReference type="ARBA" id="ARBA00023027"/>
    </source>
</evidence>
<keyword evidence="2" id="KW-0520">NAD</keyword>
<evidence type="ECO:0000256" key="3">
    <source>
        <dbReference type="RuleBase" id="RU003719"/>
    </source>
</evidence>
<comment type="caution">
    <text evidence="6">The sequence shown here is derived from an EMBL/GenBank/DDBJ whole genome shotgun (WGS) entry which is preliminary data.</text>
</comment>
<dbReference type="Gene3D" id="3.40.50.720">
    <property type="entry name" value="NAD(P)-binding Rossmann-like Domain"/>
    <property type="match status" value="2"/>
</dbReference>
<gene>
    <name evidence="6" type="ORF">GCM10023144_46420</name>
</gene>
<organism evidence="6 7">
    <name type="scientific">Pigmentiphaga soli</name>
    <dbReference type="NCBI Taxonomy" id="1007095"/>
    <lineage>
        <taxon>Bacteria</taxon>
        <taxon>Pseudomonadati</taxon>
        <taxon>Pseudomonadota</taxon>
        <taxon>Betaproteobacteria</taxon>
        <taxon>Burkholderiales</taxon>
        <taxon>Alcaligenaceae</taxon>
        <taxon>Pigmentiphaga</taxon>
    </lineage>
</organism>
<evidence type="ECO:0000259" key="5">
    <source>
        <dbReference type="Pfam" id="PF02826"/>
    </source>
</evidence>
<name>A0ABP8HRZ1_9BURK</name>
<dbReference type="Pfam" id="PF00389">
    <property type="entry name" value="2-Hacid_dh"/>
    <property type="match status" value="1"/>
</dbReference>
<comment type="similarity">
    <text evidence="3">Belongs to the D-isomer specific 2-hydroxyacid dehydrogenase family.</text>
</comment>
<dbReference type="InterPro" id="IPR006139">
    <property type="entry name" value="D-isomer_2_OHA_DH_cat_dom"/>
</dbReference>
<dbReference type="InterPro" id="IPR036291">
    <property type="entry name" value="NAD(P)-bd_dom_sf"/>
</dbReference>
<dbReference type="PROSITE" id="PS00065">
    <property type="entry name" value="D_2_HYDROXYACID_DH_1"/>
    <property type="match status" value="1"/>
</dbReference>
<dbReference type="InterPro" id="IPR006140">
    <property type="entry name" value="D-isomer_DH_NAD-bd"/>
</dbReference>
<dbReference type="PANTHER" id="PTHR10996:SF178">
    <property type="entry name" value="2-HYDROXYACID DEHYDROGENASE YGL185C-RELATED"/>
    <property type="match status" value="1"/>
</dbReference>
<feature type="domain" description="D-isomer specific 2-hydroxyacid dehydrogenase catalytic" evidence="4">
    <location>
        <begin position="39"/>
        <end position="313"/>
    </location>
</feature>
<dbReference type="SUPFAM" id="SSF51735">
    <property type="entry name" value="NAD(P)-binding Rossmann-fold domains"/>
    <property type="match status" value="1"/>
</dbReference>
<evidence type="ECO:0000313" key="6">
    <source>
        <dbReference type="EMBL" id="GAA4343440.1"/>
    </source>
</evidence>
<evidence type="ECO:0000259" key="4">
    <source>
        <dbReference type="Pfam" id="PF00389"/>
    </source>
</evidence>
<accession>A0ABP8HRZ1</accession>